<comment type="caution">
    <text evidence="2">The sequence shown here is derived from an EMBL/GenBank/DDBJ whole genome shotgun (WGS) entry which is preliminary data.</text>
</comment>
<reference evidence="2 3" key="1">
    <citation type="submission" date="2024-09" db="EMBL/GenBank/DDBJ databases">
        <title>Rethinking Asexuality: The Enigmatic Case of Functional Sexual Genes in Lepraria (Stereocaulaceae).</title>
        <authorList>
            <person name="Doellman M."/>
            <person name="Sun Y."/>
            <person name="Barcenas-Pena A."/>
            <person name="Lumbsch H.T."/>
            <person name="Grewe F."/>
        </authorList>
    </citation>
    <scope>NUCLEOTIDE SEQUENCE [LARGE SCALE GENOMIC DNA]</scope>
    <source>
        <strain evidence="2 3">Mercado 3170</strain>
    </source>
</reference>
<accession>A0ABR4AR05</accession>
<keyword evidence="3" id="KW-1185">Reference proteome</keyword>
<evidence type="ECO:0000313" key="2">
    <source>
        <dbReference type="EMBL" id="KAL2047286.1"/>
    </source>
</evidence>
<feature type="compositionally biased region" description="Basic and acidic residues" evidence="1">
    <location>
        <begin position="279"/>
        <end position="291"/>
    </location>
</feature>
<evidence type="ECO:0000313" key="3">
    <source>
        <dbReference type="Proteomes" id="UP001590950"/>
    </source>
</evidence>
<feature type="region of interest" description="Disordered" evidence="1">
    <location>
        <begin position="272"/>
        <end position="311"/>
    </location>
</feature>
<dbReference type="EMBL" id="JBEFKJ010000003">
    <property type="protein sequence ID" value="KAL2047286.1"/>
    <property type="molecule type" value="Genomic_DNA"/>
</dbReference>
<evidence type="ECO:0000256" key="1">
    <source>
        <dbReference type="SAM" id="MobiDB-lite"/>
    </source>
</evidence>
<name>A0ABR4AR05_9LECA</name>
<organism evidence="2 3">
    <name type="scientific">Stereocaulon virgatum</name>
    <dbReference type="NCBI Taxonomy" id="373712"/>
    <lineage>
        <taxon>Eukaryota</taxon>
        <taxon>Fungi</taxon>
        <taxon>Dikarya</taxon>
        <taxon>Ascomycota</taxon>
        <taxon>Pezizomycotina</taxon>
        <taxon>Lecanoromycetes</taxon>
        <taxon>OSLEUM clade</taxon>
        <taxon>Lecanoromycetidae</taxon>
        <taxon>Lecanorales</taxon>
        <taxon>Lecanorineae</taxon>
        <taxon>Stereocaulaceae</taxon>
        <taxon>Stereocaulon</taxon>
    </lineage>
</organism>
<gene>
    <name evidence="2" type="ORF">N7G274_001305</name>
</gene>
<protein>
    <submittedName>
        <fullName evidence="2">Uncharacterized protein</fullName>
    </submittedName>
</protein>
<proteinExistence type="predicted"/>
<sequence length="333" mass="38106">MSSDLLPATNHKHVVDVVDKHTFIAWTREEAEHKGEIGFTTNFSDPADIFRPHYIETNAPLIPADDDLLIVEAAQALGDETTTMKERQAIMKCNSKIVADAFDWIDDKILVLGGQARKKDYRRLRARVVELYNLEHPPPLKNYVEVWIRPTPDMGTKLMKINLPTKTTVADVYKLLDGLMEIEARFRNPFGPRREVNEKGRVWKYQLLQHDLKRIVDKKSTPLKTNDDYGMMVKLVTKGGSEAPIAVLTMATLIKTLTETLVDETNNDKAKLEGAAGGSKDDQESRDEFFTKEWTYPEPLDEDGNPYFDPIGEEDWDSVYRQFSEKHKGMMDF</sequence>
<dbReference type="Proteomes" id="UP001590950">
    <property type="component" value="Unassembled WGS sequence"/>
</dbReference>